<comment type="caution">
    <text evidence="2">The sequence shown here is derived from an EMBL/GenBank/DDBJ whole genome shotgun (WGS) entry which is preliminary data.</text>
</comment>
<feature type="signal peptide" evidence="1">
    <location>
        <begin position="1"/>
        <end position="21"/>
    </location>
</feature>
<evidence type="ECO:0000313" key="2">
    <source>
        <dbReference type="EMBL" id="KAJ7717071.1"/>
    </source>
</evidence>
<dbReference type="AlphaFoldDB" id="A0AAD7MI27"/>
<accession>A0AAD7MI27</accession>
<sequence>MCFSSGSWSASCVASIAFVESFCCNQPHAPGNTTRKTDLLNAGSDMLASGNATVWWLCCTSAHRSGHRDACVPTTGPAKSPVTFRSDGRCMTGREAEETRKSWNAPEYDEVFYWLRVHCQQERRSGPARGHLLRRSCLLSTSTEVNPRRFPTRSFPSATANCNPPGDHMLSYAPIFLRGREDSILDPRTSPTTDVD</sequence>
<protein>
    <recommendedName>
        <fullName evidence="4">Secreted protein</fullName>
    </recommendedName>
</protein>
<proteinExistence type="predicted"/>
<keyword evidence="1" id="KW-0732">Signal</keyword>
<feature type="chain" id="PRO_5042207303" description="Secreted protein" evidence="1">
    <location>
        <begin position="22"/>
        <end position="196"/>
    </location>
</feature>
<organism evidence="2 3">
    <name type="scientific">Mycena maculata</name>
    <dbReference type="NCBI Taxonomy" id="230809"/>
    <lineage>
        <taxon>Eukaryota</taxon>
        <taxon>Fungi</taxon>
        <taxon>Dikarya</taxon>
        <taxon>Basidiomycota</taxon>
        <taxon>Agaricomycotina</taxon>
        <taxon>Agaricomycetes</taxon>
        <taxon>Agaricomycetidae</taxon>
        <taxon>Agaricales</taxon>
        <taxon>Marasmiineae</taxon>
        <taxon>Mycenaceae</taxon>
        <taxon>Mycena</taxon>
    </lineage>
</organism>
<dbReference type="EMBL" id="JARJLG010000324">
    <property type="protein sequence ID" value="KAJ7717071.1"/>
    <property type="molecule type" value="Genomic_DNA"/>
</dbReference>
<gene>
    <name evidence="2" type="ORF">DFH07DRAFT_347269</name>
</gene>
<evidence type="ECO:0000313" key="3">
    <source>
        <dbReference type="Proteomes" id="UP001215280"/>
    </source>
</evidence>
<dbReference type="Proteomes" id="UP001215280">
    <property type="component" value="Unassembled WGS sequence"/>
</dbReference>
<keyword evidence="3" id="KW-1185">Reference proteome</keyword>
<evidence type="ECO:0000256" key="1">
    <source>
        <dbReference type="SAM" id="SignalP"/>
    </source>
</evidence>
<evidence type="ECO:0008006" key="4">
    <source>
        <dbReference type="Google" id="ProtNLM"/>
    </source>
</evidence>
<reference evidence="2" key="1">
    <citation type="submission" date="2023-03" db="EMBL/GenBank/DDBJ databases">
        <title>Massive genome expansion in bonnet fungi (Mycena s.s.) driven by repeated elements and novel gene families across ecological guilds.</title>
        <authorList>
            <consortium name="Lawrence Berkeley National Laboratory"/>
            <person name="Harder C.B."/>
            <person name="Miyauchi S."/>
            <person name="Viragh M."/>
            <person name="Kuo A."/>
            <person name="Thoen E."/>
            <person name="Andreopoulos B."/>
            <person name="Lu D."/>
            <person name="Skrede I."/>
            <person name="Drula E."/>
            <person name="Henrissat B."/>
            <person name="Morin E."/>
            <person name="Kohler A."/>
            <person name="Barry K."/>
            <person name="LaButti K."/>
            <person name="Morin E."/>
            <person name="Salamov A."/>
            <person name="Lipzen A."/>
            <person name="Mereny Z."/>
            <person name="Hegedus B."/>
            <person name="Baldrian P."/>
            <person name="Stursova M."/>
            <person name="Weitz H."/>
            <person name="Taylor A."/>
            <person name="Grigoriev I.V."/>
            <person name="Nagy L.G."/>
            <person name="Martin F."/>
            <person name="Kauserud H."/>
        </authorList>
    </citation>
    <scope>NUCLEOTIDE SEQUENCE</scope>
    <source>
        <strain evidence="2">CBHHK188m</strain>
    </source>
</reference>
<name>A0AAD7MI27_9AGAR</name>